<keyword evidence="3 6" id="KW-0863">Zinc-finger</keyword>
<dbReference type="OrthoDB" id="6270329at2759"/>
<keyword evidence="1" id="KW-0399">Innate immunity</keyword>
<dbReference type="GO" id="GO:0008270">
    <property type="term" value="F:zinc ion binding"/>
    <property type="evidence" value="ECO:0007669"/>
    <property type="project" value="UniProtKB-KW"/>
</dbReference>
<dbReference type="InterPro" id="IPR058030">
    <property type="entry name" value="TRIM8/14/16/25/29/45/65_CC"/>
</dbReference>
<dbReference type="Pfam" id="PF25600">
    <property type="entry name" value="TRIM_CC"/>
    <property type="match status" value="1"/>
</dbReference>
<dbReference type="InterPro" id="IPR000315">
    <property type="entry name" value="Znf_B-box"/>
</dbReference>
<feature type="domain" description="B30.2/SPRY" evidence="11">
    <location>
        <begin position="307"/>
        <end position="498"/>
    </location>
</feature>
<keyword evidence="13" id="KW-1185">Reference proteome</keyword>
<dbReference type="Pfam" id="PF00622">
    <property type="entry name" value="SPRY"/>
    <property type="match status" value="1"/>
</dbReference>
<proteinExistence type="predicted"/>
<dbReference type="InterPro" id="IPR017907">
    <property type="entry name" value="Znf_RING_CS"/>
</dbReference>
<feature type="domain" description="B box-type" evidence="10">
    <location>
        <begin position="98"/>
        <end position="145"/>
    </location>
</feature>
<dbReference type="Gene3D" id="3.30.40.10">
    <property type="entry name" value="Zinc/RING finger domain, C3HC4 (zinc finger)"/>
    <property type="match status" value="1"/>
</dbReference>
<dbReference type="CDD" id="cd12896">
    <property type="entry name" value="SPRY_PRY_TRIM65"/>
    <property type="match status" value="1"/>
</dbReference>
<dbReference type="SMART" id="SM00184">
    <property type="entry name" value="RING"/>
    <property type="match status" value="1"/>
</dbReference>
<dbReference type="InterPro" id="IPR051051">
    <property type="entry name" value="E3_ubiq-ligase_TRIM/RNF"/>
</dbReference>
<dbReference type="InterPro" id="IPR013083">
    <property type="entry name" value="Znf_RING/FYVE/PHD"/>
</dbReference>
<name>A0A7L3CJ76_PELUR</name>
<dbReference type="InterPro" id="IPR027370">
    <property type="entry name" value="Znf-RING_euk"/>
</dbReference>
<evidence type="ECO:0000259" key="11">
    <source>
        <dbReference type="PROSITE" id="PS50188"/>
    </source>
</evidence>
<reference evidence="12 13" key="1">
    <citation type="submission" date="2019-09" db="EMBL/GenBank/DDBJ databases">
        <title>Bird 10,000 Genomes (B10K) Project - Family phase.</title>
        <authorList>
            <person name="Zhang G."/>
        </authorList>
    </citation>
    <scope>NUCLEOTIDE SEQUENCE [LARGE SCALE GENOMIC DNA]</scope>
    <source>
        <strain evidence="12">B10K-DU-012-45</strain>
    </source>
</reference>
<dbReference type="InterPro" id="IPR001870">
    <property type="entry name" value="B30.2/SPRY"/>
</dbReference>
<comment type="caution">
    <text evidence="12">The sequence shown here is derived from an EMBL/GenBank/DDBJ whole genome shotgun (WGS) entry which is preliminary data.</text>
</comment>
<dbReference type="GO" id="GO:0045087">
    <property type="term" value="P:innate immune response"/>
    <property type="evidence" value="ECO:0007669"/>
    <property type="project" value="UniProtKB-KW"/>
</dbReference>
<protein>
    <submittedName>
        <fullName evidence="12">TRI65 protein</fullName>
    </submittedName>
</protein>
<dbReference type="InterPro" id="IPR001841">
    <property type="entry name" value="Znf_RING"/>
</dbReference>
<dbReference type="EMBL" id="VZTQ01014612">
    <property type="protein sequence ID" value="NXT43698.1"/>
    <property type="molecule type" value="Genomic_DNA"/>
</dbReference>
<dbReference type="Gene3D" id="3.30.160.60">
    <property type="entry name" value="Classic Zinc Finger"/>
    <property type="match status" value="1"/>
</dbReference>
<dbReference type="GO" id="GO:0005737">
    <property type="term" value="C:cytoplasm"/>
    <property type="evidence" value="ECO:0007669"/>
    <property type="project" value="UniProtKB-ARBA"/>
</dbReference>
<accession>A0A7L3CJ76</accession>
<evidence type="ECO:0000256" key="2">
    <source>
        <dbReference type="ARBA" id="ARBA00022723"/>
    </source>
</evidence>
<dbReference type="Pfam" id="PF13765">
    <property type="entry name" value="PRY"/>
    <property type="match status" value="1"/>
</dbReference>
<dbReference type="Pfam" id="PF13445">
    <property type="entry name" value="zf-RING_UBOX"/>
    <property type="match status" value="1"/>
</dbReference>
<dbReference type="Gene3D" id="2.60.120.920">
    <property type="match status" value="1"/>
</dbReference>
<evidence type="ECO:0000256" key="5">
    <source>
        <dbReference type="ARBA" id="ARBA00022859"/>
    </source>
</evidence>
<dbReference type="SUPFAM" id="SSF57850">
    <property type="entry name" value="RING/U-box"/>
    <property type="match status" value="1"/>
</dbReference>
<evidence type="ECO:0000256" key="1">
    <source>
        <dbReference type="ARBA" id="ARBA00022588"/>
    </source>
</evidence>
<dbReference type="PANTHER" id="PTHR25465:SF14">
    <property type="entry name" value="E3 UBIQUITIN-PROTEIN LIGASE TRIM65"/>
    <property type="match status" value="1"/>
</dbReference>
<keyword evidence="5" id="KW-0391">Immunity</keyword>
<feature type="non-terminal residue" evidence="12">
    <location>
        <position position="1"/>
    </location>
</feature>
<keyword evidence="4" id="KW-0862">Zinc</keyword>
<dbReference type="Proteomes" id="UP000555367">
    <property type="component" value="Unassembled WGS sequence"/>
</dbReference>
<keyword evidence="2" id="KW-0479">Metal-binding</keyword>
<dbReference type="SUPFAM" id="SSF49899">
    <property type="entry name" value="Concanavalin A-like lectins/glucanases"/>
    <property type="match status" value="1"/>
</dbReference>
<evidence type="ECO:0000259" key="10">
    <source>
        <dbReference type="PROSITE" id="PS50119"/>
    </source>
</evidence>
<dbReference type="InterPro" id="IPR003877">
    <property type="entry name" value="SPRY_dom"/>
</dbReference>
<evidence type="ECO:0000256" key="4">
    <source>
        <dbReference type="ARBA" id="ARBA00022833"/>
    </source>
</evidence>
<evidence type="ECO:0000313" key="13">
    <source>
        <dbReference type="Proteomes" id="UP000555367"/>
    </source>
</evidence>
<organism evidence="12 13">
    <name type="scientific">Pelecanoides urinatrix</name>
    <name type="common">Common diving petrel</name>
    <name type="synonym">Procellaria urinatrix</name>
    <dbReference type="NCBI Taxonomy" id="37079"/>
    <lineage>
        <taxon>Eukaryota</taxon>
        <taxon>Metazoa</taxon>
        <taxon>Chordata</taxon>
        <taxon>Craniata</taxon>
        <taxon>Vertebrata</taxon>
        <taxon>Euteleostomi</taxon>
        <taxon>Archelosauria</taxon>
        <taxon>Archosauria</taxon>
        <taxon>Dinosauria</taxon>
        <taxon>Saurischia</taxon>
        <taxon>Theropoda</taxon>
        <taxon>Coelurosauria</taxon>
        <taxon>Aves</taxon>
        <taxon>Neognathae</taxon>
        <taxon>Neoaves</taxon>
        <taxon>Aequornithes</taxon>
        <taxon>Procellariiformes</taxon>
        <taxon>Procellariidae</taxon>
        <taxon>Pelecanoides</taxon>
    </lineage>
</organism>
<dbReference type="SMART" id="SM00449">
    <property type="entry name" value="SPRY"/>
    <property type="match status" value="1"/>
</dbReference>
<dbReference type="SMART" id="SM00589">
    <property type="entry name" value="PRY"/>
    <property type="match status" value="1"/>
</dbReference>
<dbReference type="InterPro" id="IPR003879">
    <property type="entry name" value="Butyrophylin_SPRY"/>
</dbReference>
<dbReference type="PANTHER" id="PTHR25465">
    <property type="entry name" value="B-BOX DOMAIN CONTAINING"/>
    <property type="match status" value="1"/>
</dbReference>
<dbReference type="PRINTS" id="PR01407">
    <property type="entry name" value="BUTYPHLNCDUF"/>
</dbReference>
<gene>
    <name evidence="12" type="primary">Trim65</name>
    <name evidence="12" type="ORF">PELURI_R15108</name>
</gene>
<evidence type="ECO:0000256" key="8">
    <source>
        <dbReference type="SAM" id="MobiDB-lite"/>
    </source>
</evidence>
<evidence type="ECO:0000256" key="6">
    <source>
        <dbReference type="PROSITE-ProRule" id="PRU00024"/>
    </source>
</evidence>
<feature type="region of interest" description="Disordered" evidence="8">
    <location>
        <begin position="342"/>
        <end position="361"/>
    </location>
</feature>
<evidence type="ECO:0000256" key="3">
    <source>
        <dbReference type="ARBA" id="ARBA00022771"/>
    </source>
</evidence>
<dbReference type="AlphaFoldDB" id="A0A7L3CJ76"/>
<dbReference type="PROSITE" id="PS50119">
    <property type="entry name" value="ZF_BBOX"/>
    <property type="match status" value="1"/>
</dbReference>
<dbReference type="PROSITE" id="PS00518">
    <property type="entry name" value="ZF_RING_1"/>
    <property type="match status" value="1"/>
</dbReference>
<dbReference type="InterPro" id="IPR048222">
    <property type="entry name" value="TRIM65_SPRY_PRY"/>
</dbReference>
<feature type="domain" description="RING-type" evidence="9">
    <location>
        <begin position="12"/>
        <end position="60"/>
    </location>
</feature>
<dbReference type="InterPro" id="IPR006574">
    <property type="entry name" value="PRY"/>
</dbReference>
<dbReference type="InterPro" id="IPR043136">
    <property type="entry name" value="B30.2/SPRY_sf"/>
</dbReference>
<dbReference type="SUPFAM" id="SSF57845">
    <property type="entry name" value="B-box zinc-binding domain"/>
    <property type="match status" value="1"/>
</dbReference>
<evidence type="ECO:0000259" key="9">
    <source>
        <dbReference type="PROSITE" id="PS50089"/>
    </source>
</evidence>
<keyword evidence="7" id="KW-0175">Coiled coil</keyword>
<feature type="non-terminal residue" evidence="12">
    <location>
        <position position="498"/>
    </location>
</feature>
<dbReference type="PROSITE" id="PS50188">
    <property type="entry name" value="B302_SPRY"/>
    <property type="match status" value="1"/>
</dbReference>
<feature type="coiled-coil region" evidence="7">
    <location>
        <begin position="146"/>
        <end position="180"/>
    </location>
</feature>
<evidence type="ECO:0000313" key="12">
    <source>
        <dbReference type="EMBL" id="NXT43698.1"/>
    </source>
</evidence>
<dbReference type="InterPro" id="IPR013320">
    <property type="entry name" value="ConA-like_dom_sf"/>
</dbReference>
<dbReference type="PROSITE" id="PS50089">
    <property type="entry name" value="ZF_RING_2"/>
    <property type="match status" value="1"/>
</dbReference>
<dbReference type="SMART" id="SM00336">
    <property type="entry name" value="BBOX"/>
    <property type="match status" value="1"/>
</dbReference>
<sequence length="498" mass="56955">PVSQKLEEKLVCSICLELFRVPVTLPCGHNFCKLCISDHWHKEEQAPAGAEKGYTCPECRRAFERHPELEKNVTLCSVVELARDGEARVSGTGRCEVARGELCPQHGRLLELYCEDERRCICCVCTVRQCQQHRRVLFEEERSKKQALLKESLEKAQEESERIERAMQELEEQTHNIKVTLQPLPCWVHGKFSLLRKALEDCQRQTVARMEQEQAAALGHVEENWILLKDRLDVLGQHRERAQRLLDCPDHRAFLQEFHLLPSPESPEALLPVEFDGASVVEPVAEILTKVSRLLLEDLPGSVAPKAPDPVGQAPSMPLLFPDHCNLTFDPETANKYLELSKGNRKATHSPSAVRGRQEQGPRFEPWQVLCTQGFSHGHHYWEVKVSSHSVILGVTYRSLPRERQQGHKFNIGLDRGSWGLQVREDCYLAWHKGRAEKIQEPLHKNLGVSLDYGKGLLSFYSLGERTRLIHSFHSVFTEPLYPVFWLCEGRAVVLCRR</sequence>
<evidence type="ECO:0000256" key="7">
    <source>
        <dbReference type="SAM" id="Coils"/>
    </source>
</evidence>
<dbReference type="CDD" id="cd19835">
    <property type="entry name" value="Bbox2_TRIM65_C-IV"/>
    <property type="match status" value="1"/>
</dbReference>